<evidence type="ECO:0000313" key="2">
    <source>
        <dbReference type="Proteomes" id="UP001233999"/>
    </source>
</evidence>
<sequence length="72" mass="8378">MTVLRAGTQRRLTLSLQITRALRRTDESIYCKIVQTCVNMWQKLQHLTQSGFASTAVLPLFLLQPTYFIHIR</sequence>
<protein>
    <submittedName>
        <fullName evidence="1">Uncharacterized protein</fullName>
    </submittedName>
</protein>
<keyword evidence="2" id="KW-1185">Reference proteome</keyword>
<gene>
    <name evidence="1" type="ORF">L9F63_018364</name>
</gene>
<reference evidence="1" key="2">
    <citation type="submission" date="2023-05" db="EMBL/GenBank/DDBJ databases">
        <authorList>
            <person name="Fouks B."/>
        </authorList>
    </citation>
    <scope>NUCLEOTIDE SEQUENCE</scope>
    <source>
        <strain evidence="1">Stay&amp;Tobe</strain>
        <tissue evidence="1">Testes</tissue>
    </source>
</reference>
<feature type="non-terminal residue" evidence="1">
    <location>
        <position position="1"/>
    </location>
</feature>
<name>A0AAD7ZXX5_DIPPU</name>
<evidence type="ECO:0000313" key="1">
    <source>
        <dbReference type="EMBL" id="KAJ9588257.1"/>
    </source>
</evidence>
<dbReference type="EMBL" id="JASPKZ010005697">
    <property type="protein sequence ID" value="KAJ9588257.1"/>
    <property type="molecule type" value="Genomic_DNA"/>
</dbReference>
<organism evidence="1 2">
    <name type="scientific">Diploptera punctata</name>
    <name type="common">Pacific beetle cockroach</name>
    <dbReference type="NCBI Taxonomy" id="6984"/>
    <lineage>
        <taxon>Eukaryota</taxon>
        <taxon>Metazoa</taxon>
        <taxon>Ecdysozoa</taxon>
        <taxon>Arthropoda</taxon>
        <taxon>Hexapoda</taxon>
        <taxon>Insecta</taxon>
        <taxon>Pterygota</taxon>
        <taxon>Neoptera</taxon>
        <taxon>Polyneoptera</taxon>
        <taxon>Dictyoptera</taxon>
        <taxon>Blattodea</taxon>
        <taxon>Blaberoidea</taxon>
        <taxon>Blaberidae</taxon>
        <taxon>Diplopterinae</taxon>
        <taxon>Diploptera</taxon>
    </lineage>
</organism>
<dbReference type="AlphaFoldDB" id="A0AAD7ZXX5"/>
<proteinExistence type="predicted"/>
<dbReference type="Proteomes" id="UP001233999">
    <property type="component" value="Unassembled WGS sequence"/>
</dbReference>
<reference evidence="1" key="1">
    <citation type="journal article" date="2023" name="IScience">
        <title>Live-bearing cockroach genome reveals convergent evolutionary mechanisms linked to viviparity in insects and beyond.</title>
        <authorList>
            <person name="Fouks B."/>
            <person name="Harrison M.C."/>
            <person name="Mikhailova A.A."/>
            <person name="Marchal E."/>
            <person name="English S."/>
            <person name="Carruthers M."/>
            <person name="Jennings E.C."/>
            <person name="Chiamaka E.L."/>
            <person name="Frigard R.A."/>
            <person name="Pippel M."/>
            <person name="Attardo G.M."/>
            <person name="Benoit J.B."/>
            <person name="Bornberg-Bauer E."/>
            <person name="Tobe S.S."/>
        </authorList>
    </citation>
    <scope>NUCLEOTIDE SEQUENCE</scope>
    <source>
        <strain evidence="1">Stay&amp;Tobe</strain>
    </source>
</reference>
<comment type="caution">
    <text evidence="1">The sequence shown here is derived from an EMBL/GenBank/DDBJ whole genome shotgun (WGS) entry which is preliminary data.</text>
</comment>
<accession>A0AAD7ZXX5</accession>